<evidence type="ECO:0000313" key="3">
    <source>
        <dbReference type="Proteomes" id="UP000287651"/>
    </source>
</evidence>
<dbReference type="EMBL" id="AMZH03004045">
    <property type="protein sequence ID" value="RRT70376.1"/>
    <property type="molecule type" value="Genomic_DNA"/>
</dbReference>
<feature type="compositionally biased region" description="Basic and acidic residues" evidence="1">
    <location>
        <begin position="144"/>
        <end position="160"/>
    </location>
</feature>
<gene>
    <name evidence="2" type="ORF">B296_00036518</name>
</gene>
<feature type="region of interest" description="Disordered" evidence="1">
    <location>
        <begin position="144"/>
        <end position="169"/>
    </location>
</feature>
<accession>A0A427A2E1</accession>
<reference evidence="2 3" key="1">
    <citation type="journal article" date="2014" name="Agronomy (Basel)">
        <title>A Draft Genome Sequence for Ensete ventricosum, the Drought-Tolerant Tree Against Hunger.</title>
        <authorList>
            <person name="Harrison J."/>
            <person name="Moore K.A."/>
            <person name="Paszkiewicz K."/>
            <person name="Jones T."/>
            <person name="Grant M."/>
            <person name="Ambacheew D."/>
            <person name="Muzemil S."/>
            <person name="Studholme D.J."/>
        </authorList>
    </citation>
    <scope>NUCLEOTIDE SEQUENCE [LARGE SCALE GENOMIC DNA]</scope>
</reference>
<evidence type="ECO:0000256" key="1">
    <source>
        <dbReference type="SAM" id="MobiDB-lite"/>
    </source>
</evidence>
<name>A0A427A2E1_ENSVE</name>
<protein>
    <submittedName>
        <fullName evidence="2">Uncharacterized protein</fullName>
    </submittedName>
</protein>
<sequence>MAGRGPHATAGMVQRFVNHNASAMGEDPLRLLMAGPPHMPWLATGDPLQPGACLLKVNHGDASRAGIGGKRRQRSFPRRNEKERTLSAVGSAPFFVFHVVDRDGFCLAGSHAGYRVPSRRRHHHVIAGYPTVQIRVHLDRRMPIGGTRREDGQGSDEIARRIGPPHHVIDDDSPTRRCIYAHKLSFCAVAVPPTRRLPCRGTTLRAATAPVILLDAVL</sequence>
<dbReference type="AlphaFoldDB" id="A0A427A2E1"/>
<proteinExistence type="predicted"/>
<evidence type="ECO:0000313" key="2">
    <source>
        <dbReference type="EMBL" id="RRT70376.1"/>
    </source>
</evidence>
<organism evidence="2 3">
    <name type="scientific">Ensete ventricosum</name>
    <name type="common">Abyssinian banana</name>
    <name type="synonym">Musa ensete</name>
    <dbReference type="NCBI Taxonomy" id="4639"/>
    <lineage>
        <taxon>Eukaryota</taxon>
        <taxon>Viridiplantae</taxon>
        <taxon>Streptophyta</taxon>
        <taxon>Embryophyta</taxon>
        <taxon>Tracheophyta</taxon>
        <taxon>Spermatophyta</taxon>
        <taxon>Magnoliopsida</taxon>
        <taxon>Liliopsida</taxon>
        <taxon>Zingiberales</taxon>
        <taxon>Musaceae</taxon>
        <taxon>Ensete</taxon>
    </lineage>
</organism>
<dbReference type="Proteomes" id="UP000287651">
    <property type="component" value="Unassembled WGS sequence"/>
</dbReference>
<comment type="caution">
    <text evidence="2">The sequence shown here is derived from an EMBL/GenBank/DDBJ whole genome shotgun (WGS) entry which is preliminary data.</text>
</comment>